<dbReference type="CDD" id="cd00093">
    <property type="entry name" value="HTH_XRE"/>
    <property type="match status" value="1"/>
</dbReference>
<accession>A0ABV9KTF3</accession>
<comment type="caution">
    <text evidence="2">The sequence shown here is derived from an EMBL/GenBank/DDBJ whole genome shotgun (WGS) entry which is preliminary data.</text>
</comment>
<dbReference type="Proteomes" id="UP001596023">
    <property type="component" value="Unassembled WGS sequence"/>
</dbReference>
<dbReference type="EMBL" id="JBHSGN010000057">
    <property type="protein sequence ID" value="MFC4673495.1"/>
    <property type="molecule type" value="Genomic_DNA"/>
</dbReference>
<dbReference type="InterPro" id="IPR001387">
    <property type="entry name" value="Cro/C1-type_HTH"/>
</dbReference>
<keyword evidence="3" id="KW-1185">Reference proteome</keyword>
<sequence>MGWIGVITGDIVDSTEILSSGNRDRLLDILHSAISNVNTLAIANTRIEIYRGDSFQIITDNAKATVWTAITLRAALTANSGANLRWDARMGLGIGKGEFITDSVVESDGEAFRLSGQAFDMLDKNSRMCIITPDDDFNDELSVSTTFADDIVSGWTQAQASVIYPLMMAEHTSQKDLAEITGKTQQTISKLLLNAKAGNIIKYANRFRRKVSDLEKQKY</sequence>
<feature type="domain" description="HTH cro/C1-type" evidence="1">
    <location>
        <begin position="173"/>
        <end position="214"/>
    </location>
</feature>
<evidence type="ECO:0000259" key="1">
    <source>
        <dbReference type="PROSITE" id="PS50943"/>
    </source>
</evidence>
<dbReference type="InterPro" id="IPR032580">
    <property type="entry name" value="SatD"/>
</dbReference>
<dbReference type="PROSITE" id="PS50943">
    <property type="entry name" value="HTH_CROC1"/>
    <property type="match status" value="1"/>
</dbReference>
<organism evidence="2 3">
    <name type="scientific">Dysgonomonas termitidis</name>
    <dbReference type="NCBI Taxonomy" id="1516126"/>
    <lineage>
        <taxon>Bacteria</taxon>
        <taxon>Pseudomonadati</taxon>
        <taxon>Bacteroidota</taxon>
        <taxon>Bacteroidia</taxon>
        <taxon>Bacteroidales</taxon>
        <taxon>Dysgonomonadaceae</taxon>
        <taxon>Dysgonomonas</taxon>
    </lineage>
</organism>
<gene>
    <name evidence="2" type="ORF">ACFO6W_07310</name>
</gene>
<protein>
    <submittedName>
        <fullName evidence="2">SatD family protein</fullName>
    </submittedName>
</protein>
<name>A0ABV9KTF3_9BACT</name>
<dbReference type="Pfam" id="PF16264">
    <property type="entry name" value="SatD"/>
    <property type="match status" value="1"/>
</dbReference>
<reference evidence="3" key="1">
    <citation type="journal article" date="2019" name="Int. J. Syst. Evol. Microbiol.">
        <title>The Global Catalogue of Microorganisms (GCM) 10K type strain sequencing project: providing services to taxonomists for standard genome sequencing and annotation.</title>
        <authorList>
            <consortium name="The Broad Institute Genomics Platform"/>
            <consortium name="The Broad Institute Genome Sequencing Center for Infectious Disease"/>
            <person name="Wu L."/>
            <person name="Ma J."/>
        </authorList>
    </citation>
    <scope>NUCLEOTIDE SEQUENCE [LARGE SCALE GENOMIC DNA]</scope>
    <source>
        <strain evidence="3">CCUG 66188</strain>
    </source>
</reference>
<evidence type="ECO:0000313" key="3">
    <source>
        <dbReference type="Proteomes" id="UP001596023"/>
    </source>
</evidence>
<dbReference type="RefSeq" id="WP_379994826.1">
    <property type="nucleotide sequence ID" value="NZ_JBHSGN010000057.1"/>
</dbReference>
<proteinExistence type="predicted"/>
<evidence type="ECO:0000313" key="2">
    <source>
        <dbReference type="EMBL" id="MFC4673495.1"/>
    </source>
</evidence>